<organism evidence="2 3">
    <name type="scientific">Xylaria flabelliformis</name>
    <dbReference type="NCBI Taxonomy" id="2512241"/>
    <lineage>
        <taxon>Eukaryota</taxon>
        <taxon>Fungi</taxon>
        <taxon>Dikarya</taxon>
        <taxon>Ascomycota</taxon>
        <taxon>Pezizomycotina</taxon>
        <taxon>Sordariomycetes</taxon>
        <taxon>Xylariomycetidae</taxon>
        <taxon>Xylariales</taxon>
        <taxon>Xylariaceae</taxon>
        <taxon>Xylaria</taxon>
    </lineage>
</organism>
<dbReference type="Proteomes" id="UP000319160">
    <property type="component" value="Unassembled WGS sequence"/>
</dbReference>
<name>A0A553I7X8_9PEZI</name>
<sequence>MVKVFALVRHTSDKPGKPSNPPKQTPSKKDEGKKQDENKGSLNWLIEAANYEPPKQLPKSSGDWIEDASKIV</sequence>
<protein>
    <submittedName>
        <fullName evidence="2">Uncharacterized protein</fullName>
    </submittedName>
</protein>
<dbReference type="AlphaFoldDB" id="A0A553I7X8"/>
<gene>
    <name evidence="2" type="ORF">FHL15_002578</name>
</gene>
<keyword evidence="3" id="KW-1185">Reference proteome</keyword>
<accession>A0A553I7X8</accession>
<dbReference type="EMBL" id="VFLP01000011">
    <property type="protein sequence ID" value="TRX96306.1"/>
    <property type="molecule type" value="Genomic_DNA"/>
</dbReference>
<feature type="compositionally biased region" description="Basic and acidic residues" evidence="1">
    <location>
        <begin position="27"/>
        <end position="39"/>
    </location>
</feature>
<evidence type="ECO:0000256" key="1">
    <source>
        <dbReference type="SAM" id="MobiDB-lite"/>
    </source>
</evidence>
<proteinExistence type="predicted"/>
<feature type="region of interest" description="Disordered" evidence="1">
    <location>
        <begin position="1"/>
        <end position="72"/>
    </location>
</feature>
<reference evidence="3" key="1">
    <citation type="submission" date="2019-06" db="EMBL/GenBank/DDBJ databases">
        <title>Draft genome sequence of the griseofulvin-producing fungus Xylaria cubensis strain G536.</title>
        <authorList>
            <person name="Mead M.E."/>
            <person name="Raja H.A."/>
            <person name="Steenwyk J.L."/>
            <person name="Knowles S.L."/>
            <person name="Oberlies N.H."/>
            <person name="Rokas A."/>
        </authorList>
    </citation>
    <scope>NUCLEOTIDE SEQUENCE [LARGE SCALE GENOMIC DNA]</scope>
    <source>
        <strain evidence="3">G536</strain>
    </source>
</reference>
<dbReference type="OrthoDB" id="4773196at2759"/>
<evidence type="ECO:0000313" key="2">
    <source>
        <dbReference type="EMBL" id="TRX96306.1"/>
    </source>
</evidence>
<comment type="caution">
    <text evidence="2">The sequence shown here is derived from an EMBL/GenBank/DDBJ whole genome shotgun (WGS) entry which is preliminary data.</text>
</comment>
<evidence type="ECO:0000313" key="3">
    <source>
        <dbReference type="Proteomes" id="UP000319160"/>
    </source>
</evidence>